<evidence type="ECO:0000259" key="3">
    <source>
        <dbReference type="Pfam" id="PF06761"/>
    </source>
</evidence>
<feature type="transmembrane region" description="Helical" evidence="1">
    <location>
        <begin position="450"/>
        <end position="471"/>
    </location>
</feature>
<dbReference type="InterPro" id="IPR025743">
    <property type="entry name" value="TssM1_N"/>
</dbReference>
<feature type="transmembrane region" description="Helical" evidence="1">
    <location>
        <begin position="21"/>
        <end position="41"/>
    </location>
</feature>
<dbReference type="RefSeq" id="WP_150969307.1">
    <property type="nucleotide sequence ID" value="NZ_VZDO01000005.1"/>
</dbReference>
<dbReference type="InterPro" id="IPR053156">
    <property type="entry name" value="T6SS_TssM-like"/>
</dbReference>
<evidence type="ECO:0000313" key="5">
    <source>
        <dbReference type="EMBL" id="KAB0680234.1"/>
    </source>
</evidence>
<feature type="transmembrane region" description="Helical" evidence="1">
    <location>
        <begin position="61"/>
        <end position="79"/>
    </location>
</feature>
<feature type="domain" description="Type VI secretion system component TssM1 N-terminal" evidence="4">
    <location>
        <begin position="207"/>
        <end position="454"/>
    </location>
</feature>
<accession>A0A7V7TX09</accession>
<dbReference type="Pfam" id="PF06744">
    <property type="entry name" value="IcmF_C"/>
    <property type="match status" value="1"/>
</dbReference>
<keyword evidence="6" id="KW-1185">Reference proteome</keyword>
<name>A0A7V7TX09_9HYPH</name>
<keyword evidence="1" id="KW-0812">Transmembrane</keyword>
<feature type="domain" description="IcmF-related" evidence="3">
    <location>
        <begin position="508"/>
        <end position="805"/>
    </location>
</feature>
<evidence type="ECO:0000313" key="6">
    <source>
        <dbReference type="Proteomes" id="UP000432089"/>
    </source>
</evidence>
<keyword evidence="1" id="KW-1133">Transmembrane helix</keyword>
<keyword evidence="1" id="KW-0472">Membrane</keyword>
<organism evidence="5 6">
    <name type="scientific">Plantimonas leprariae</name>
    <dbReference type="NCBI Taxonomy" id="2615207"/>
    <lineage>
        <taxon>Bacteria</taxon>
        <taxon>Pseudomonadati</taxon>
        <taxon>Pseudomonadota</taxon>
        <taxon>Alphaproteobacteria</taxon>
        <taxon>Hyphomicrobiales</taxon>
        <taxon>Aurantimonadaceae</taxon>
        <taxon>Plantimonas</taxon>
    </lineage>
</organism>
<dbReference type="Pfam" id="PF14331">
    <property type="entry name" value="IcmF-related_N"/>
    <property type="match status" value="1"/>
</dbReference>
<dbReference type="InterPro" id="IPR010623">
    <property type="entry name" value="IcmF_C"/>
</dbReference>
<dbReference type="Pfam" id="PF06761">
    <property type="entry name" value="IcmF-related"/>
    <property type="match status" value="1"/>
</dbReference>
<dbReference type="AlphaFoldDB" id="A0A7V7TX09"/>
<dbReference type="NCBIfam" id="TIGR03348">
    <property type="entry name" value="VI_IcmF"/>
    <property type="match status" value="1"/>
</dbReference>
<evidence type="ECO:0000259" key="4">
    <source>
        <dbReference type="Pfam" id="PF14331"/>
    </source>
</evidence>
<dbReference type="InterPro" id="IPR009612">
    <property type="entry name" value="IcmF-rel"/>
</dbReference>
<protein>
    <submittedName>
        <fullName evidence="5">Type VI secretion system membrane subunit TssM</fullName>
    </submittedName>
</protein>
<evidence type="ECO:0000259" key="2">
    <source>
        <dbReference type="Pfam" id="PF06744"/>
    </source>
</evidence>
<proteinExistence type="predicted"/>
<dbReference type="CDD" id="cd00882">
    <property type="entry name" value="Ras_like_GTPase"/>
    <property type="match status" value="1"/>
</dbReference>
<comment type="caution">
    <text evidence="5">The sequence shown here is derived from an EMBL/GenBank/DDBJ whole genome shotgun (WGS) entry which is preliminary data.</text>
</comment>
<dbReference type="SUPFAM" id="SSF52540">
    <property type="entry name" value="P-loop containing nucleoside triphosphate hydrolases"/>
    <property type="match status" value="1"/>
</dbReference>
<dbReference type="InterPro" id="IPR027417">
    <property type="entry name" value="P-loop_NTPase"/>
</dbReference>
<dbReference type="InterPro" id="IPR017731">
    <property type="entry name" value="TssM1-like"/>
</dbReference>
<dbReference type="Proteomes" id="UP000432089">
    <property type="component" value="Unassembled WGS sequence"/>
</dbReference>
<reference evidence="5 6" key="1">
    <citation type="submission" date="2019-09" db="EMBL/GenBank/DDBJ databases">
        <title>YIM 132180 draft genome.</title>
        <authorList>
            <person name="Zhang K."/>
        </authorList>
    </citation>
    <scope>NUCLEOTIDE SEQUENCE [LARGE SCALE GENOMIC DNA]</scope>
    <source>
        <strain evidence="5 6">YIM 132180</strain>
    </source>
</reference>
<dbReference type="EMBL" id="VZDO01000005">
    <property type="protein sequence ID" value="KAB0680234.1"/>
    <property type="molecule type" value="Genomic_DNA"/>
</dbReference>
<evidence type="ECO:0000256" key="1">
    <source>
        <dbReference type="SAM" id="Phobius"/>
    </source>
</evidence>
<dbReference type="PANTHER" id="PTHR36153:SF1">
    <property type="entry name" value="TYPE VI SECRETION SYSTEM COMPONENT TSSM1"/>
    <property type="match status" value="1"/>
</dbReference>
<sequence length="1163" mass="125933">MNPLNLYYTLRAYVDSYAGILGRRFLALVWLIALAIIIWFYGSYVGFGSFQPLAPEKNRLIAIGVVFVGWLGWVIWSWFRRDRADKAMIDAVAGDGERQAAAEARAEVDVLRGRLKEAMALLRKVVRRRFGTVYELPWYLVMGAPGSGKTTSIVNSGLKFPLGEGLGAEPVRGVGGTRNCNWWFAEEAILIDTAGRYTTQGDARGLDKAGWHGFLKLLRKHRRAQPLNGVVVTLSIADLLDRDPDEQLAEVRAVRQRLSEMDEVFAARVPVYLVLTKADLLDGFVPFFDGLARTEREQVWGMTFDLPLSQTGTEVPDAFVSEFELLRGRVGAMLMERLQQEPDIEERGRIFRLPAQLARLRDPMREVLTELCSGSKLVSAPLVRGVYLASGTQGLEDMPVPVTAAAGRSARTLKRSYFLSRLFAGVIFEEAALVARDKRLTGRRLMLRRVAAGAAACAVALVFAGWTAAFLHNRAAINEADAASARYAALAKDIPVRNVADEEFLRVLPALDALRQAEAGFEATRALPIDFGLDQREKIAGNHRLAYARALNALLLPRLMVHLQNELRRADRPAGETFDTLKLYAMLGGLGPVDPDYAANRAARIFAALYPGDGNTGTREALTAHVEAMVERPIAPIQPDARLVADARAKVRGIQPAERVLDVLAARPEVAALPAWRPADAAGVVGSPAFARRSGAAMSDGVEGLYTKNGFQAAVLLGIGSAAEAVAKEYWVRGEPAAAAPAPYDVAKAATQLYFARFEETWRTTLADIEVRPAPDLAGMTETARLLAAEPRPIEALARSVADATDLRAVPLALPAEASLGSFVTSANAAPAGLPFDASTVPDPYADLREALVAPKDGKSRIEAIAPLVDGLYGQLSRATSSSAEVAQIFDVDGQLVAANQALLAETRRLPEPVGRWTGSLAAGVDALAVKTARNSLDAAWQGDGAKVCQAAIAGRYPFDRNTDRDVAMDDFIRVFGPNGTFEKFEARLAPFVDRTGGEWRWKGALGTGGLRDEALDSFELAGRIRQAFFPSGEKPAIRLDITPVSLADAANAVVLEIDGSRVVYFHGPIQPKSITWPATTGDSSLARVVFQPGGWEKALSRGGPWSALRLFDEARIKQEGPDRFRATFDASGASAAFNVQVGSIINPFATGALSRFRCPTRL</sequence>
<dbReference type="PANTHER" id="PTHR36153">
    <property type="entry name" value="INNER MEMBRANE PROTEIN-RELATED"/>
    <property type="match status" value="1"/>
</dbReference>
<feature type="domain" description="Type VI secretion system IcmF C-terminal" evidence="2">
    <location>
        <begin position="1041"/>
        <end position="1143"/>
    </location>
</feature>
<gene>
    <name evidence="5" type="primary">tssM</name>
    <name evidence="5" type="ORF">F6X38_08615</name>
</gene>